<dbReference type="PANTHER" id="PTHR34988">
    <property type="entry name" value="PROTEIN, PUTATIVE-RELATED"/>
    <property type="match status" value="1"/>
</dbReference>
<comment type="caution">
    <text evidence="2">The sequence shown here is derived from an EMBL/GenBank/DDBJ whole genome shotgun (WGS) entry which is preliminary data.</text>
</comment>
<reference evidence="2" key="1">
    <citation type="journal article" date="2014" name="Front. Microbiol.">
        <title>High frequency of phylogenetically diverse reductive dehalogenase-homologous genes in deep subseafloor sedimentary metagenomes.</title>
        <authorList>
            <person name="Kawai M."/>
            <person name="Futagami T."/>
            <person name="Toyoda A."/>
            <person name="Takaki Y."/>
            <person name="Nishi S."/>
            <person name="Hori S."/>
            <person name="Arai W."/>
            <person name="Tsubouchi T."/>
            <person name="Morono Y."/>
            <person name="Uchiyama I."/>
            <person name="Ito T."/>
            <person name="Fujiyama A."/>
            <person name="Inagaki F."/>
            <person name="Takami H."/>
        </authorList>
    </citation>
    <scope>NUCLEOTIDE SEQUENCE</scope>
    <source>
        <strain evidence="2">Expedition CK06-06</strain>
    </source>
</reference>
<protein>
    <recommendedName>
        <fullName evidence="1">PPC domain-containing protein</fullName>
    </recommendedName>
</protein>
<dbReference type="Pfam" id="PF03479">
    <property type="entry name" value="PCC"/>
    <property type="match status" value="1"/>
</dbReference>
<sequence length="102" mass="11413">MSGIGQLKQFQLGYFKQKGNYVPQDFARPHELLSLSGNISNQGGEYELHLHVVLGDEDKSVIGGHLIKGEVEVTNEIVLLKTDLKITRKLEESTGLEEMFLD</sequence>
<dbReference type="Gene3D" id="3.30.1330.80">
    <property type="entry name" value="Hypothetical protein, similar to alpha- acetolactate decarboxylase, domain 2"/>
    <property type="match status" value="1"/>
</dbReference>
<name>X1MP39_9ZZZZ</name>
<feature type="domain" description="PPC" evidence="1">
    <location>
        <begin position="1"/>
        <end position="102"/>
    </location>
</feature>
<dbReference type="EMBL" id="BARV01022392">
    <property type="protein sequence ID" value="GAI19806.1"/>
    <property type="molecule type" value="Genomic_DNA"/>
</dbReference>
<proteinExistence type="predicted"/>
<dbReference type="AlphaFoldDB" id="X1MP39"/>
<organism evidence="2">
    <name type="scientific">marine sediment metagenome</name>
    <dbReference type="NCBI Taxonomy" id="412755"/>
    <lineage>
        <taxon>unclassified sequences</taxon>
        <taxon>metagenomes</taxon>
        <taxon>ecological metagenomes</taxon>
    </lineage>
</organism>
<accession>X1MP39</accession>
<dbReference type="SUPFAM" id="SSF117856">
    <property type="entry name" value="AF0104/ALDC/Ptd012-like"/>
    <property type="match status" value="1"/>
</dbReference>
<dbReference type="CDD" id="cd11378">
    <property type="entry name" value="DUF296"/>
    <property type="match status" value="1"/>
</dbReference>
<evidence type="ECO:0000259" key="1">
    <source>
        <dbReference type="PROSITE" id="PS51742"/>
    </source>
</evidence>
<dbReference type="PANTHER" id="PTHR34988:SF1">
    <property type="entry name" value="DNA-BINDING PROTEIN"/>
    <property type="match status" value="1"/>
</dbReference>
<dbReference type="InterPro" id="IPR005175">
    <property type="entry name" value="PPC_dom"/>
</dbReference>
<gene>
    <name evidence="2" type="ORF">S06H3_36936</name>
</gene>
<dbReference type="PROSITE" id="PS51742">
    <property type="entry name" value="PPC"/>
    <property type="match status" value="1"/>
</dbReference>
<evidence type="ECO:0000313" key="2">
    <source>
        <dbReference type="EMBL" id="GAI19806.1"/>
    </source>
</evidence>